<dbReference type="RefSeq" id="WP_110266447.1">
    <property type="nucleotide sequence ID" value="NZ_CAKZQT010000005.1"/>
</dbReference>
<dbReference type="EMBL" id="QICN01000011">
    <property type="protein sequence ID" value="PXV64901.1"/>
    <property type="molecule type" value="Genomic_DNA"/>
</dbReference>
<name>A0A318E3U4_9GAMM</name>
<feature type="chain" id="PRO_5016304059" evidence="1">
    <location>
        <begin position="25"/>
        <end position="513"/>
    </location>
</feature>
<proteinExistence type="predicted"/>
<keyword evidence="3" id="KW-1185">Reference proteome</keyword>
<organism evidence="2 3">
    <name type="scientific">Sinimarinibacterium flocculans</name>
    <dbReference type="NCBI Taxonomy" id="985250"/>
    <lineage>
        <taxon>Bacteria</taxon>
        <taxon>Pseudomonadati</taxon>
        <taxon>Pseudomonadota</taxon>
        <taxon>Gammaproteobacteria</taxon>
        <taxon>Nevskiales</taxon>
        <taxon>Nevskiaceae</taxon>
        <taxon>Sinimarinibacterium</taxon>
    </lineage>
</organism>
<evidence type="ECO:0000313" key="3">
    <source>
        <dbReference type="Proteomes" id="UP000248330"/>
    </source>
</evidence>
<dbReference type="Proteomes" id="UP000248330">
    <property type="component" value="Unassembled WGS sequence"/>
</dbReference>
<reference evidence="2 3" key="1">
    <citation type="submission" date="2018-04" db="EMBL/GenBank/DDBJ databases">
        <title>Genomic Encyclopedia of Type Strains, Phase IV (KMG-IV): sequencing the most valuable type-strain genomes for metagenomic binning, comparative biology and taxonomic classification.</title>
        <authorList>
            <person name="Goeker M."/>
        </authorList>
    </citation>
    <scope>NUCLEOTIDE SEQUENCE [LARGE SCALE GENOMIC DNA]</scope>
    <source>
        <strain evidence="2 3">DSM 104150</strain>
    </source>
</reference>
<sequence>MRISIRAGLVVLSAAFTSSGWAHADHATASAKADFPVRETSHADGILAVDEAWFWDGGTLDGRVPDGALCDLTAPCPVFAVEVADGGRRLRVGIDTPERLDTFVVEVFDPQGALAGSDSNANQFNSEVLVDAPVGGRWTVRVRPEAVTRASFRLRAKLESELPEERFTGGARRALLPNLRTVPPYEFTFVAPANPLNGLYPPDTINPPLEVAGIAPLSCTADEMAPPSLGGGGAVDCLRFTSGPINLGPGIYDMRFSLLEDALAGTAYLNLEELLARTVVGPKLQAVHFSDGSVEFIPAGTYSFHPVHFHFHDDYVLSFELYAVTDPEHGGGLTPAGLGTKSGFCPADQLFGDWADFGQGYETPGGDSPLDNCFSPVGGVLGLSVGWGDVYRWQRPGMYVEFGGQPNGRYVVRSIVDAEHRVLETNDGDNVSYAYIEVQGRTIELIERGWGLDPWDPDKVVFDGPGPVQRSATAAGAAAQDSGGGGALPLLSLLLAGACAGMRYRRRRPVAPA</sequence>
<comment type="caution">
    <text evidence="2">The sequence shown here is derived from an EMBL/GenBank/DDBJ whole genome shotgun (WGS) entry which is preliminary data.</text>
</comment>
<dbReference type="AlphaFoldDB" id="A0A318E3U4"/>
<dbReference type="OrthoDB" id="7054233at2"/>
<protein>
    <submittedName>
        <fullName evidence="2">Lysyl oxidase</fullName>
    </submittedName>
</protein>
<feature type="signal peptide" evidence="1">
    <location>
        <begin position="1"/>
        <end position="24"/>
    </location>
</feature>
<accession>A0A318E3U4</accession>
<keyword evidence="1" id="KW-0732">Signal</keyword>
<gene>
    <name evidence="2" type="ORF">C8D93_11173</name>
</gene>
<evidence type="ECO:0000313" key="2">
    <source>
        <dbReference type="EMBL" id="PXV64901.1"/>
    </source>
</evidence>
<evidence type="ECO:0000256" key="1">
    <source>
        <dbReference type="SAM" id="SignalP"/>
    </source>
</evidence>